<feature type="binding site" evidence="4">
    <location>
        <position position="70"/>
    </location>
    <ligand>
        <name>Mg(2+)</name>
        <dbReference type="ChEBI" id="CHEBI:18420"/>
        <label>1</label>
    </ligand>
</feature>
<feature type="binding site" evidence="4">
    <location>
        <position position="90"/>
    </location>
    <ligand>
        <name>Mg(2+)</name>
        <dbReference type="ChEBI" id="CHEBI:18420"/>
        <label>1</label>
    </ligand>
</feature>
<feature type="binding site" evidence="4">
    <location>
        <position position="227"/>
    </location>
    <ligand>
        <name>Mg(2+)</name>
        <dbReference type="ChEBI" id="CHEBI:18420"/>
        <label>2</label>
    </ligand>
</feature>
<dbReference type="Gene3D" id="3.40.190.80">
    <property type="match status" value="1"/>
</dbReference>
<keyword evidence="4" id="KW-1003">Cell membrane</keyword>
<dbReference type="GO" id="GO:0005886">
    <property type="term" value="C:plasma membrane"/>
    <property type="evidence" value="ECO:0007669"/>
    <property type="project" value="UniProtKB-SubCell"/>
</dbReference>
<sequence>MKNKKLFIELARTAVAAGDAIMEIYSGEFNVELKDDNSPLTAADKASHNIIADALSDVLYMNESLPLLSEEGDMPAYELRQNWNRFWLIDPLDGTKEFISRNGEFTVNIALIETGHPKLGIVYLPVKRLLYFGGAGYGTFRTAADDVVLENVLKLPVETGRDRTILTAAGSRSHRSSDFDGWVEAEAARRGCSSIKIITAGSSLKFCLAAEGLVDVYPRFGPTMEWDTAAAHAVVEGAGKQCCCADGSRMLYNKPDMRNGHFIVK</sequence>
<dbReference type="InterPro" id="IPR006240">
    <property type="entry name" value="CysQ"/>
</dbReference>
<evidence type="ECO:0000256" key="2">
    <source>
        <dbReference type="ARBA" id="ARBA00022723"/>
    </source>
</evidence>
<dbReference type="EMBL" id="JAQQAL010000009">
    <property type="protein sequence ID" value="MDC7225749.1"/>
    <property type="molecule type" value="Genomic_DNA"/>
</dbReference>
<dbReference type="Pfam" id="PF00459">
    <property type="entry name" value="Inositol_P"/>
    <property type="match status" value="1"/>
</dbReference>
<dbReference type="GO" id="GO:0008441">
    <property type="term" value="F:3'(2'),5'-bisphosphate nucleotidase activity"/>
    <property type="evidence" value="ECO:0007669"/>
    <property type="project" value="UniProtKB-UniRule"/>
</dbReference>
<feature type="binding site" evidence="5">
    <location>
        <position position="92"/>
    </location>
    <ligand>
        <name>Mg(2+)</name>
        <dbReference type="ChEBI" id="CHEBI:18420"/>
        <label>1</label>
        <note>catalytic</note>
    </ligand>
</feature>
<dbReference type="InterPro" id="IPR020583">
    <property type="entry name" value="Inositol_monoP_metal-BS"/>
</dbReference>
<dbReference type="CDD" id="cd01638">
    <property type="entry name" value="CysQ"/>
    <property type="match status" value="1"/>
</dbReference>
<dbReference type="Gene3D" id="3.30.540.10">
    <property type="entry name" value="Fructose-1,6-Bisphosphatase, subunit A, domain 1"/>
    <property type="match status" value="1"/>
</dbReference>
<accession>A0AAJ1IAM5</accession>
<keyword evidence="4" id="KW-0472">Membrane</keyword>
<feature type="binding site" evidence="4 5">
    <location>
        <position position="93"/>
    </location>
    <ligand>
        <name>Mg(2+)</name>
        <dbReference type="ChEBI" id="CHEBI:18420"/>
        <label>2</label>
    </ligand>
</feature>
<comment type="subcellular location">
    <subcellularLocation>
        <location evidence="4">Cell membrane</location>
        <topology evidence="4">Peripheral membrane protein</topology>
        <orientation evidence="4">Cytoplasmic side</orientation>
    </subcellularLocation>
</comment>
<comment type="caution">
    <text evidence="6">The sequence shown here is derived from an EMBL/GenBank/DDBJ whole genome shotgun (WGS) entry which is preliminary data.</text>
</comment>
<feature type="binding site" evidence="5">
    <location>
        <position position="70"/>
    </location>
    <ligand>
        <name>Mg(2+)</name>
        <dbReference type="ChEBI" id="CHEBI:18420"/>
        <label>1</label>
        <note>catalytic</note>
    </ligand>
</feature>
<dbReference type="Proteomes" id="UP001221217">
    <property type="component" value="Unassembled WGS sequence"/>
</dbReference>
<evidence type="ECO:0000313" key="6">
    <source>
        <dbReference type="EMBL" id="MDC7225749.1"/>
    </source>
</evidence>
<dbReference type="GO" id="GO:0000103">
    <property type="term" value="P:sulfate assimilation"/>
    <property type="evidence" value="ECO:0007669"/>
    <property type="project" value="TreeGrafter"/>
</dbReference>
<dbReference type="PROSITE" id="PS00629">
    <property type="entry name" value="IMP_1"/>
    <property type="match status" value="1"/>
</dbReference>
<reference evidence="6 7" key="1">
    <citation type="submission" date="2022-12" db="EMBL/GenBank/DDBJ databases">
        <title>Metagenome assembled genome from gulf of manar.</title>
        <authorList>
            <person name="Kohli P."/>
            <person name="Pk S."/>
            <person name="Venkata Ramana C."/>
            <person name="Sasikala C."/>
        </authorList>
    </citation>
    <scope>NUCLEOTIDE SEQUENCE [LARGE SCALE GENOMIC DNA]</scope>
    <source>
        <strain evidence="6">JB008</strain>
    </source>
</reference>
<comment type="catalytic activity">
    <reaction evidence="1 4">
        <text>adenosine 3',5'-bisphosphate + H2O = AMP + phosphate</text>
        <dbReference type="Rhea" id="RHEA:10040"/>
        <dbReference type="ChEBI" id="CHEBI:15377"/>
        <dbReference type="ChEBI" id="CHEBI:43474"/>
        <dbReference type="ChEBI" id="CHEBI:58343"/>
        <dbReference type="ChEBI" id="CHEBI:456215"/>
        <dbReference type="EC" id="3.1.3.7"/>
    </reaction>
</comment>
<dbReference type="GO" id="GO:0000287">
    <property type="term" value="F:magnesium ion binding"/>
    <property type="evidence" value="ECO:0007669"/>
    <property type="project" value="UniProtKB-UniRule"/>
</dbReference>
<comment type="similarity">
    <text evidence="4">Belongs to the inositol monophosphatase superfamily. CysQ family.</text>
</comment>
<comment type="cofactor">
    <cofactor evidence="4 5">
        <name>Mg(2+)</name>
        <dbReference type="ChEBI" id="CHEBI:18420"/>
    </cofactor>
</comment>
<dbReference type="EC" id="3.1.3.7" evidence="4"/>
<comment type="function">
    <text evidence="4">Converts adenosine-3',5'-bisphosphate (PAP) to AMP.</text>
</comment>
<evidence type="ECO:0000256" key="1">
    <source>
        <dbReference type="ARBA" id="ARBA00001625"/>
    </source>
</evidence>
<evidence type="ECO:0000256" key="4">
    <source>
        <dbReference type="HAMAP-Rule" id="MF_02095"/>
    </source>
</evidence>
<feature type="binding site" evidence="4">
    <location>
        <position position="70"/>
    </location>
    <ligand>
        <name>substrate</name>
    </ligand>
</feature>
<feature type="binding site" evidence="5">
    <location>
        <position position="227"/>
    </location>
    <ligand>
        <name>Mg(2+)</name>
        <dbReference type="ChEBI" id="CHEBI:18420"/>
        <label>1</label>
        <note>catalytic</note>
    </ligand>
</feature>
<dbReference type="AlphaFoldDB" id="A0AAJ1IAM5"/>
<keyword evidence="4 6" id="KW-0378">Hydrolase</keyword>
<dbReference type="InterPro" id="IPR000760">
    <property type="entry name" value="Inositol_monophosphatase-like"/>
</dbReference>
<feature type="binding site" evidence="4">
    <location>
        <position position="227"/>
    </location>
    <ligand>
        <name>substrate</name>
    </ligand>
</feature>
<feature type="binding site" evidence="4">
    <location>
        <position position="92"/>
    </location>
    <ligand>
        <name>Mg(2+)</name>
        <dbReference type="ChEBI" id="CHEBI:18420"/>
        <label>1</label>
    </ligand>
</feature>
<keyword evidence="3 4" id="KW-0460">Magnesium</keyword>
<dbReference type="SUPFAM" id="SSF56655">
    <property type="entry name" value="Carbohydrate phosphatase"/>
    <property type="match status" value="1"/>
</dbReference>
<dbReference type="NCBIfam" id="TIGR01331">
    <property type="entry name" value="bisphos_cysQ"/>
    <property type="match status" value="1"/>
</dbReference>
<dbReference type="GO" id="GO:0050427">
    <property type="term" value="P:3'-phosphoadenosine 5'-phosphosulfate metabolic process"/>
    <property type="evidence" value="ECO:0007669"/>
    <property type="project" value="TreeGrafter"/>
</dbReference>
<gene>
    <name evidence="4 6" type="primary">cysQ</name>
    <name evidence="6" type="ORF">PQJ61_03170</name>
</gene>
<organism evidence="6 7">
    <name type="scientific">Candidatus Thalassospirochaeta sargassi</name>
    <dbReference type="NCBI Taxonomy" id="3119039"/>
    <lineage>
        <taxon>Bacteria</taxon>
        <taxon>Pseudomonadati</taxon>
        <taxon>Spirochaetota</taxon>
        <taxon>Spirochaetia</taxon>
        <taxon>Spirochaetales</taxon>
        <taxon>Spirochaetaceae</taxon>
        <taxon>Candidatus Thalassospirochaeta</taxon>
    </lineage>
</organism>
<name>A0AAJ1IAM5_9SPIO</name>
<dbReference type="InterPro" id="IPR050725">
    <property type="entry name" value="CysQ/Inositol_MonoPase"/>
</dbReference>
<dbReference type="PANTHER" id="PTHR43028">
    <property type="entry name" value="3'(2'),5'-BISPHOSPHATE NUCLEOTIDASE 1"/>
    <property type="match status" value="1"/>
</dbReference>
<feature type="binding site" evidence="4">
    <location>
        <begin position="92"/>
        <end position="95"/>
    </location>
    <ligand>
        <name>substrate</name>
    </ligand>
</feature>
<dbReference type="HAMAP" id="MF_02095">
    <property type="entry name" value="CysQ"/>
    <property type="match status" value="1"/>
</dbReference>
<evidence type="ECO:0000313" key="7">
    <source>
        <dbReference type="Proteomes" id="UP001221217"/>
    </source>
</evidence>
<feature type="binding site" evidence="4 5">
    <location>
        <position position="90"/>
    </location>
    <ligand>
        <name>Mg(2+)</name>
        <dbReference type="ChEBI" id="CHEBI:18420"/>
        <label>2</label>
    </ligand>
</feature>
<proteinExistence type="inferred from homology"/>
<protein>
    <recommendedName>
        <fullName evidence="4">3'(2'),5'-bisphosphate nucleotidase CysQ</fullName>
        <ecNumber evidence="4">3.1.3.7</ecNumber>
    </recommendedName>
    <alternativeName>
        <fullName evidence="4">3'(2'),5-bisphosphonucleoside 3'(2')-phosphohydrolase</fullName>
    </alternativeName>
    <alternativeName>
        <fullName evidence="4">3'-phosphoadenosine 5'-phosphate phosphatase</fullName>
        <shortName evidence="4">PAP phosphatase</shortName>
    </alternativeName>
</protein>
<dbReference type="PANTHER" id="PTHR43028:SF5">
    <property type="entry name" value="3'(2'),5'-BISPHOSPHATE NUCLEOTIDASE 1"/>
    <property type="match status" value="1"/>
</dbReference>
<evidence type="ECO:0000256" key="5">
    <source>
        <dbReference type="PIRSR" id="PIRSR600760-2"/>
    </source>
</evidence>
<keyword evidence="2 4" id="KW-0479">Metal-binding</keyword>
<evidence type="ECO:0000256" key="3">
    <source>
        <dbReference type="ARBA" id="ARBA00022842"/>
    </source>
</evidence>